<feature type="binding site" evidence="6">
    <location>
        <position position="537"/>
    </location>
    <ligand>
        <name>ATP</name>
        <dbReference type="ChEBI" id="CHEBI:30616"/>
    </ligand>
</feature>
<accession>A0A2P8A5C0</accession>
<gene>
    <name evidence="9" type="ORF">B9Z65_4538</name>
</gene>
<evidence type="ECO:0000313" key="10">
    <source>
        <dbReference type="Proteomes" id="UP000243723"/>
    </source>
</evidence>
<dbReference type="FunFam" id="3.30.200.20:FF:000131">
    <property type="entry name" value="Dual specificity protein kinase TTK"/>
    <property type="match status" value="1"/>
</dbReference>
<dbReference type="Proteomes" id="UP000243723">
    <property type="component" value="Unassembled WGS sequence"/>
</dbReference>
<dbReference type="SUPFAM" id="SSF56112">
    <property type="entry name" value="Protein kinase-like (PK-like)"/>
    <property type="match status" value="1"/>
</dbReference>
<dbReference type="CDD" id="cd14131">
    <property type="entry name" value="PKc_Mps1"/>
    <property type="match status" value="1"/>
</dbReference>
<dbReference type="GO" id="GO:0007094">
    <property type="term" value="P:mitotic spindle assembly checkpoint signaling"/>
    <property type="evidence" value="ECO:0007669"/>
    <property type="project" value="TreeGrafter"/>
</dbReference>
<dbReference type="PROSITE" id="PS50011">
    <property type="entry name" value="PROTEIN_KINASE_DOM"/>
    <property type="match status" value="1"/>
</dbReference>
<dbReference type="EMBL" id="NHZQ01000066">
    <property type="protein sequence ID" value="PSK55660.1"/>
    <property type="molecule type" value="Genomic_DNA"/>
</dbReference>
<dbReference type="GO" id="GO:0004674">
    <property type="term" value="F:protein serine/threonine kinase activity"/>
    <property type="evidence" value="ECO:0007669"/>
    <property type="project" value="UniProtKB-KW"/>
</dbReference>
<keyword evidence="1" id="KW-0723">Serine/threonine-protein kinase</keyword>
<feature type="compositionally biased region" description="Basic and acidic residues" evidence="7">
    <location>
        <begin position="340"/>
        <end position="354"/>
    </location>
</feature>
<keyword evidence="2" id="KW-0808">Transferase</keyword>
<dbReference type="Gene3D" id="1.10.510.10">
    <property type="entry name" value="Transferase(Phosphotransferase) domain 1"/>
    <property type="match status" value="1"/>
</dbReference>
<dbReference type="InterPro" id="IPR027084">
    <property type="entry name" value="Mps1_cat"/>
</dbReference>
<name>A0A2P8A5C0_9PEZI</name>
<feature type="region of interest" description="Disordered" evidence="7">
    <location>
        <begin position="31"/>
        <end position="424"/>
    </location>
</feature>
<dbReference type="AlphaFoldDB" id="A0A2P8A5C0"/>
<dbReference type="PANTHER" id="PTHR22974">
    <property type="entry name" value="MIXED LINEAGE PROTEIN KINASE"/>
    <property type="match status" value="1"/>
</dbReference>
<dbReference type="InterPro" id="IPR017441">
    <property type="entry name" value="Protein_kinase_ATP_BS"/>
</dbReference>
<feature type="compositionally biased region" description="Polar residues" evidence="7">
    <location>
        <begin position="303"/>
        <end position="317"/>
    </location>
</feature>
<keyword evidence="10" id="KW-1185">Reference proteome</keyword>
<evidence type="ECO:0000313" key="9">
    <source>
        <dbReference type="EMBL" id="PSK55660.1"/>
    </source>
</evidence>
<dbReference type="GO" id="GO:0034501">
    <property type="term" value="P:protein localization to kinetochore"/>
    <property type="evidence" value="ECO:0007669"/>
    <property type="project" value="TreeGrafter"/>
</dbReference>
<dbReference type="InterPro" id="IPR000719">
    <property type="entry name" value="Prot_kinase_dom"/>
</dbReference>
<evidence type="ECO:0000256" key="6">
    <source>
        <dbReference type="PROSITE-ProRule" id="PRU10141"/>
    </source>
</evidence>
<protein>
    <submittedName>
        <fullName evidence="9">Serine/threonine-protein kinase mph1</fullName>
    </submittedName>
</protein>
<dbReference type="PROSITE" id="PS00107">
    <property type="entry name" value="PROTEIN_KINASE_ATP"/>
    <property type="match status" value="1"/>
</dbReference>
<dbReference type="InterPro" id="IPR011009">
    <property type="entry name" value="Kinase-like_dom_sf"/>
</dbReference>
<dbReference type="SMART" id="SM00220">
    <property type="entry name" value="S_TKc"/>
    <property type="match status" value="1"/>
</dbReference>
<dbReference type="Gene3D" id="3.30.200.20">
    <property type="entry name" value="Phosphorylase Kinase, domain 1"/>
    <property type="match status" value="1"/>
</dbReference>
<dbReference type="GO" id="GO:0098813">
    <property type="term" value="P:nuclear chromosome segregation"/>
    <property type="evidence" value="ECO:0007669"/>
    <property type="project" value="UniProtKB-ARBA"/>
</dbReference>
<dbReference type="GO" id="GO:0000776">
    <property type="term" value="C:kinetochore"/>
    <property type="evidence" value="ECO:0007669"/>
    <property type="project" value="TreeGrafter"/>
</dbReference>
<sequence>MIQRIDVGDSSDDEIPQPMKFSALTKALLESDAPGQLSSPKQDNGYQSNELRGSSRTSHNKHVEMDTPVRQPILKVVRKPSPHLTRSTAVGSESRNASPRLLQINRGTDSAKRSVGSATSFPVRTSSRDHTPGSQYVTPGPAGRPNRGGRARAGSNSSVDQEQRSMSRSTRAGARSTEPEDEDMDVRSAFNRSGSAASGSDAATRHTQAVLARSRNGAADPGPPPGSMRVKRVPVGTGTFLRGAPVRRGFRRRDSDDHPSPNEEYESLAQVGATHEPGMDDPRPTADPDMNKISTASDRDLPVQQSQQPGSRASSRASIDRPQPRLMVKPPSRKTSTESLSKKPSLEGISRRIDSAQSTNPAACRITQKASIENLRGNAAPAVSQPQRRPSISQAYKPPPPRNQEAFSDQENMPPPTFKRNKDSDFKILGQQKPGVLSAKPMVAETPVPVHNSSPRRALGALSANTPQRPAPPPPPKMTVLDAATKTAGASATKSKKRRVHIVLNGKLFTQLGRLGKGGSSDVYSVMAENHKLFALKRVKLSDCDEAAVRGYKGEIDLLQKLNDVERVVRLYDWELDDARGILHVLMEKGEGDLNRILSTALSAPEPRLDTCFIRWWWKEMLECVQSVHDRDIVHSDLKPANFLIVSGGLKLIDFGIANAIDTDNTVNVHRESHVGTPNYMSPESIIDSNAPMPGGSRTGEARCMRLGKPSDVWSLGCILYQMVYGRPPFAHIPNQISRVMAITNHKVVIEFPDKGLGGVQVPAVLKGTLRRCLQRDPGARPTVRQLLAEDDQWLYPEAGGRVGISEELLGVIIGRVVERCKRGEKLGEEEVRAWAGGFMGRVREMVETEGVKEGLDK</sequence>
<dbReference type="PANTHER" id="PTHR22974:SF21">
    <property type="entry name" value="DUAL SPECIFICITY PROTEIN KINASE TTK"/>
    <property type="match status" value="1"/>
</dbReference>
<feature type="compositionally biased region" description="Low complexity" evidence="7">
    <location>
        <begin position="193"/>
        <end position="202"/>
    </location>
</feature>
<proteinExistence type="predicted"/>
<dbReference type="OrthoDB" id="20524at2759"/>
<feature type="domain" description="Protein kinase" evidence="8">
    <location>
        <begin position="509"/>
        <end position="795"/>
    </location>
</feature>
<feature type="compositionally biased region" description="Polar residues" evidence="7">
    <location>
        <begin position="36"/>
        <end position="57"/>
    </location>
</feature>
<dbReference type="STRING" id="40998.A0A2P8A5C0"/>
<keyword evidence="3 6" id="KW-0547">Nucleotide-binding</keyword>
<dbReference type="GO" id="GO:0005524">
    <property type="term" value="F:ATP binding"/>
    <property type="evidence" value="ECO:0007669"/>
    <property type="project" value="UniProtKB-UniRule"/>
</dbReference>
<evidence type="ECO:0000256" key="1">
    <source>
        <dbReference type="ARBA" id="ARBA00022527"/>
    </source>
</evidence>
<dbReference type="InterPro" id="IPR008271">
    <property type="entry name" value="Ser/Thr_kinase_AS"/>
</dbReference>
<dbReference type="GO" id="GO:0005634">
    <property type="term" value="C:nucleus"/>
    <property type="evidence" value="ECO:0007669"/>
    <property type="project" value="TreeGrafter"/>
</dbReference>
<organism evidence="9 10">
    <name type="scientific">Elsinoe australis</name>
    <dbReference type="NCBI Taxonomy" id="40998"/>
    <lineage>
        <taxon>Eukaryota</taxon>
        <taxon>Fungi</taxon>
        <taxon>Dikarya</taxon>
        <taxon>Ascomycota</taxon>
        <taxon>Pezizomycotina</taxon>
        <taxon>Dothideomycetes</taxon>
        <taxon>Dothideomycetidae</taxon>
        <taxon>Myriangiales</taxon>
        <taxon>Elsinoaceae</taxon>
        <taxon>Elsinoe</taxon>
    </lineage>
</organism>
<reference evidence="9 10" key="1">
    <citation type="submission" date="2017-05" db="EMBL/GenBank/DDBJ databases">
        <title>Draft genome sequence of Elsinoe australis.</title>
        <authorList>
            <person name="Cheng Q."/>
        </authorList>
    </citation>
    <scope>NUCLEOTIDE SEQUENCE [LARGE SCALE GENOMIC DNA]</scope>
    <source>
        <strain evidence="9 10">NL1</strain>
    </source>
</reference>
<comment type="caution">
    <text evidence="9">The sequence shown here is derived from an EMBL/GenBank/DDBJ whole genome shotgun (WGS) entry which is preliminary data.</text>
</comment>
<evidence type="ECO:0000256" key="4">
    <source>
        <dbReference type="ARBA" id="ARBA00022777"/>
    </source>
</evidence>
<keyword evidence="5 6" id="KW-0067">ATP-binding</keyword>
<dbReference type="PROSITE" id="PS00108">
    <property type="entry name" value="PROTEIN_KINASE_ST"/>
    <property type="match status" value="1"/>
</dbReference>
<feature type="compositionally biased region" description="Polar residues" evidence="7">
    <location>
        <begin position="116"/>
        <end position="125"/>
    </location>
</feature>
<keyword evidence="4 9" id="KW-0418">Kinase</keyword>
<dbReference type="GO" id="GO:0033316">
    <property type="term" value="P:meiotic spindle assembly checkpoint signaling"/>
    <property type="evidence" value="ECO:0007669"/>
    <property type="project" value="TreeGrafter"/>
</dbReference>
<evidence type="ECO:0000256" key="3">
    <source>
        <dbReference type="ARBA" id="ARBA00022741"/>
    </source>
</evidence>
<feature type="compositionally biased region" description="Basic and acidic residues" evidence="7">
    <location>
        <begin position="252"/>
        <end position="261"/>
    </location>
</feature>
<evidence type="ECO:0000259" key="8">
    <source>
        <dbReference type="PROSITE" id="PS50011"/>
    </source>
</evidence>
<feature type="compositionally biased region" description="Basic and acidic residues" evidence="7">
    <location>
        <begin position="277"/>
        <end position="290"/>
    </location>
</feature>
<feature type="region of interest" description="Disordered" evidence="7">
    <location>
        <begin position="1"/>
        <end position="20"/>
    </location>
</feature>
<evidence type="ECO:0000256" key="5">
    <source>
        <dbReference type="ARBA" id="ARBA00022840"/>
    </source>
</evidence>
<dbReference type="Pfam" id="PF00069">
    <property type="entry name" value="Pkinase"/>
    <property type="match status" value="1"/>
</dbReference>
<dbReference type="GO" id="GO:0004712">
    <property type="term" value="F:protein serine/threonine/tyrosine kinase activity"/>
    <property type="evidence" value="ECO:0007669"/>
    <property type="project" value="TreeGrafter"/>
</dbReference>
<feature type="compositionally biased region" description="Polar residues" evidence="7">
    <location>
        <begin position="84"/>
        <end position="97"/>
    </location>
</feature>
<feature type="compositionally biased region" description="Polar residues" evidence="7">
    <location>
        <begin position="384"/>
        <end position="394"/>
    </location>
</feature>
<evidence type="ECO:0000256" key="7">
    <source>
        <dbReference type="SAM" id="MobiDB-lite"/>
    </source>
</evidence>
<evidence type="ECO:0000256" key="2">
    <source>
        <dbReference type="ARBA" id="ARBA00022679"/>
    </source>
</evidence>